<dbReference type="CDD" id="cd03255">
    <property type="entry name" value="ABC_MJ0796_LolCDE_FtsE"/>
    <property type="match status" value="1"/>
</dbReference>
<comment type="similarity">
    <text evidence="1">Belongs to the ABC transporter superfamily.</text>
</comment>
<dbReference type="SMART" id="SM00382">
    <property type="entry name" value="AAA"/>
    <property type="match status" value="1"/>
</dbReference>
<dbReference type="Gene3D" id="3.40.50.300">
    <property type="entry name" value="P-loop containing nucleotide triphosphate hydrolases"/>
    <property type="match status" value="1"/>
</dbReference>
<evidence type="ECO:0000313" key="7">
    <source>
        <dbReference type="Proteomes" id="UP000077926"/>
    </source>
</evidence>
<keyword evidence="7" id="KW-1185">Reference proteome</keyword>
<dbReference type="OrthoDB" id="9791546at2"/>
<evidence type="ECO:0000256" key="4">
    <source>
        <dbReference type="ARBA" id="ARBA00022840"/>
    </source>
</evidence>
<evidence type="ECO:0000313" key="6">
    <source>
        <dbReference type="EMBL" id="AOH57314.1"/>
    </source>
</evidence>
<dbReference type="InterPro" id="IPR015854">
    <property type="entry name" value="ABC_transpr_LolD-like"/>
</dbReference>
<evidence type="ECO:0000256" key="3">
    <source>
        <dbReference type="ARBA" id="ARBA00022741"/>
    </source>
</evidence>
<evidence type="ECO:0000256" key="1">
    <source>
        <dbReference type="ARBA" id="ARBA00005417"/>
    </source>
</evidence>
<dbReference type="STRING" id="264697.ABE28_023455"/>
<dbReference type="InterPro" id="IPR017911">
    <property type="entry name" value="MacB-like_ATP-bd"/>
</dbReference>
<dbReference type="GO" id="GO:0022857">
    <property type="term" value="F:transmembrane transporter activity"/>
    <property type="evidence" value="ECO:0007669"/>
    <property type="project" value="UniProtKB-ARBA"/>
</dbReference>
<dbReference type="GO" id="GO:0098796">
    <property type="term" value="C:membrane protein complex"/>
    <property type="evidence" value="ECO:0007669"/>
    <property type="project" value="UniProtKB-ARBA"/>
</dbReference>
<evidence type="ECO:0000259" key="5">
    <source>
        <dbReference type="PROSITE" id="PS50893"/>
    </source>
</evidence>
<dbReference type="GO" id="GO:0005886">
    <property type="term" value="C:plasma membrane"/>
    <property type="evidence" value="ECO:0007669"/>
    <property type="project" value="TreeGrafter"/>
</dbReference>
<keyword evidence="2" id="KW-0813">Transport</keyword>
<dbReference type="PANTHER" id="PTHR24220:SF692">
    <property type="entry name" value="ABC TRANSPORTER DOMAIN-CONTAINING PROTEIN"/>
    <property type="match status" value="1"/>
</dbReference>
<dbReference type="RefSeq" id="WP_064467010.1">
    <property type="nucleotide sequence ID" value="NZ_CP017080.1"/>
</dbReference>
<dbReference type="AlphaFoldDB" id="A0A1B3XVT3"/>
<dbReference type="InterPro" id="IPR027417">
    <property type="entry name" value="P-loop_NTPase"/>
</dbReference>
<dbReference type="EMBL" id="CP017080">
    <property type="protein sequence ID" value="AOH57314.1"/>
    <property type="molecule type" value="Genomic_DNA"/>
</dbReference>
<organism evidence="6 7">
    <name type="scientific">Peribacillus muralis</name>
    <dbReference type="NCBI Taxonomy" id="264697"/>
    <lineage>
        <taxon>Bacteria</taxon>
        <taxon>Bacillati</taxon>
        <taxon>Bacillota</taxon>
        <taxon>Bacilli</taxon>
        <taxon>Bacillales</taxon>
        <taxon>Bacillaceae</taxon>
        <taxon>Peribacillus</taxon>
    </lineage>
</organism>
<dbReference type="FunFam" id="3.40.50.300:FF:000032">
    <property type="entry name" value="Export ABC transporter ATP-binding protein"/>
    <property type="match status" value="1"/>
</dbReference>
<sequence>MAKPIIRIKNMSKSYELGGETVTALQDVCLTIDKGDFISIIGPSGSGKSTFMNMIGCLDKPDTGEYLLDEKEVEKMKDNELAAIRNIKIGFIFQNFNLLAKLTALENVELPLVYRGVSVKERKEVAVACLDRVGLGDRMNHLPNQLSGGQQQRVAIARALAGNPSVLLADEPTGALDSRTSAEVLQMLKDLNEKGQTIILITHDLEVAKEATRVVRIQDGQLFENGGDWIELERIDEDGHTLYQNQ</sequence>
<keyword evidence="3" id="KW-0547">Nucleotide-binding</keyword>
<proteinExistence type="inferred from homology"/>
<dbReference type="PROSITE" id="PS50893">
    <property type="entry name" value="ABC_TRANSPORTER_2"/>
    <property type="match status" value="1"/>
</dbReference>
<dbReference type="InterPro" id="IPR003439">
    <property type="entry name" value="ABC_transporter-like_ATP-bd"/>
</dbReference>
<dbReference type="GO" id="GO:0005524">
    <property type="term" value="F:ATP binding"/>
    <property type="evidence" value="ECO:0007669"/>
    <property type="project" value="UniProtKB-KW"/>
</dbReference>
<protein>
    <submittedName>
        <fullName evidence="6">Macrolide ABC transporter ATP-binding protein</fullName>
    </submittedName>
</protein>
<feature type="domain" description="ABC transporter" evidence="5">
    <location>
        <begin position="6"/>
        <end position="244"/>
    </location>
</feature>
<gene>
    <name evidence="6" type="ORF">ABE28_023455</name>
</gene>
<dbReference type="PROSITE" id="PS00211">
    <property type="entry name" value="ABC_TRANSPORTER_1"/>
    <property type="match status" value="1"/>
</dbReference>
<name>A0A1B3XVT3_9BACI</name>
<dbReference type="Pfam" id="PF00005">
    <property type="entry name" value="ABC_tran"/>
    <property type="match status" value="1"/>
</dbReference>
<dbReference type="Proteomes" id="UP000077926">
    <property type="component" value="Chromosome"/>
</dbReference>
<dbReference type="KEGG" id="bmur:ABE28_023455"/>
<dbReference type="InterPro" id="IPR003593">
    <property type="entry name" value="AAA+_ATPase"/>
</dbReference>
<dbReference type="SUPFAM" id="SSF52540">
    <property type="entry name" value="P-loop containing nucleoside triphosphate hydrolases"/>
    <property type="match status" value="1"/>
</dbReference>
<dbReference type="InterPro" id="IPR017871">
    <property type="entry name" value="ABC_transporter-like_CS"/>
</dbReference>
<reference evidence="6 7" key="1">
    <citation type="submission" date="2016-08" db="EMBL/GenBank/DDBJ databases">
        <title>Complete genome sequence of Bacillus muralis G25-68, a strain with toxicity to nematodes.</title>
        <authorList>
            <person name="Zheng Z."/>
        </authorList>
    </citation>
    <scope>NUCLEOTIDE SEQUENCE [LARGE SCALE GENOMIC DNA]</scope>
    <source>
        <strain evidence="6 7">G25-68</strain>
    </source>
</reference>
<dbReference type="PANTHER" id="PTHR24220">
    <property type="entry name" value="IMPORT ATP-BINDING PROTEIN"/>
    <property type="match status" value="1"/>
</dbReference>
<keyword evidence="4 6" id="KW-0067">ATP-binding</keyword>
<dbReference type="GO" id="GO:0016887">
    <property type="term" value="F:ATP hydrolysis activity"/>
    <property type="evidence" value="ECO:0007669"/>
    <property type="project" value="InterPro"/>
</dbReference>
<accession>A0A1B3XVT3</accession>
<evidence type="ECO:0000256" key="2">
    <source>
        <dbReference type="ARBA" id="ARBA00022448"/>
    </source>
</evidence>